<accession>A0A1Q5ZWB8</accession>
<sequence length="93" mass="10143">MFSSCATTTYIGDILPVTKNVDIYYAEKDVKKEYKVIGHITAPTNGDENAAKPRIIERGKKVGADAVILLGRGFTGGKDSESFEKADAIKYLK</sequence>
<protein>
    <submittedName>
        <fullName evidence="1">Uncharacterized protein</fullName>
    </submittedName>
</protein>
<organism evidence="1 2">
    <name type="scientific">Mucilaginibacter polytrichastri</name>
    <dbReference type="NCBI Taxonomy" id="1302689"/>
    <lineage>
        <taxon>Bacteria</taxon>
        <taxon>Pseudomonadati</taxon>
        <taxon>Bacteroidota</taxon>
        <taxon>Sphingobacteriia</taxon>
        <taxon>Sphingobacteriales</taxon>
        <taxon>Sphingobacteriaceae</taxon>
        <taxon>Mucilaginibacter</taxon>
    </lineage>
</organism>
<proteinExistence type="predicted"/>
<keyword evidence="2" id="KW-1185">Reference proteome</keyword>
<evidence type="ECO:0000313" key="2">
    <source>
        <dbReference type="Proteomes" id="UP000186720"/>
    </source>
</evidence>
<comment type="caution">
    <text evidence="1">The sequence shown here is derived from an EMBL/GenBank/DDBJ whole genome shotgun (WGS) entry which is preliminary data.</text>
</comment>
<dbReference type="EMBL" id="MPPL01000001">
    <property type="protein sequence ID" value="OKS86062.1"/>
    <property type="molecule type" value="Genomic_DNA"/>
</dbReference>
<name>A0A1Q5ZWB8_9SPHI</name>
<dbReference type="AlphaFoldDB" id="A0A1Q5ZWB8"/>
<dbReference type="Proteomes" id="UP000186720">
    <property type="component" value="Unassembled WGS sequence"/>
</dbReference>
<dbReference type="STRING" id="1302689.RG47T_1509"/>
<gene>
    <name evidence="1" type="ORF">RG47T_1509</name>
</gene>
<evidence type="ECO:0000313" key="1">
    <source>
        <dbReference type="EMBL" id="OKS86062.1"/>
    </source>
</evidence>
<reference evidence="1 2" key="1">
    <citation type="submission" date="2016-11" db="EMBL/GenBank/DDBJ databases">
        <title>Whole Genome Sequencing of Mucilaginibacter polytrichastri RG4-7(T) isolated from the moss sample.</title>
        <authorList>
            <person name="Li Y."/>
        </authorList>
    </citation>
    <scope>NUCLEOTIDE SEQUENCE [LARGE SCALE GENOMIC DNA]</scope>
    <source>
        <strain evidence="1 2">RG4-7</strain>
    </source>
</reference>